<gene>
    <name evidence="1" type="ORF">DARMORV10_A10P07560.1</name>
</gene>
<dbReference type="AlphaFoldDB" id="A0A817AXC4"/>
<name>A0A817AXC4_BRANA</name>
<organism evidence="1">
    <name type="scientific">Brassica napus</name>
    <name type="common">Rape</name>
    <dbReference type="NCBI Taxonomy" id="3708"/>
    <lineage>
        <taxon>Eukaryota</taxon>
        <taxon>Viridiplantae</taxon>
        <taxon>Streptophyta</taxon>
        <taxon>Embryophyta</taxon>
        <taxon>Tracheophyta</taxon>
        <taxon>Spermatophyta</taxon>
        <taxon>Magnoliopsida</taxon>
        <taxon>eudicotyledons</taxon>
        <taxon>Gunneridae</taxon>
        <taxon>Pentapetalae</taxon>
        <taxon>rosids</taxon>
        <taxon>malvids</taxon>
        <taxon>Brassicales</taxon>
        <taxon>Brassicaceae</taxon>
        <taxon>Brassiceae</taxon>
        <taxon>Brassica</taxon>
    </lineage>
</organism>
<proteinExistence type="predicted"/>
<reference evidence="1" key="1">
    <citation type="submission" date="2021-01" db="EMBL/GenBank/DDBJ databases">
        <authorList>
            <consortium name="Genoscope - CEA"/>
            <person name="William W."/>
        </authorList>
    </citation>
    <scope>NUCLEOTIDE SEQUENCE</scope>
</reference>
<sequence length="36" mass="4133">MMFNGRREYVDVAKSLSSENADVACLVKRSCSFVYR</sequence>
<dbReference type="Proteomes" id="UP001295469">
    <property type="component" value="Chromosome A10"/>
</dbReference>
<dbReference type="EMBL" id="HG994364">
    <property type="protein sequence ID" value="CAF2318964.1"/>
    <property type="molecule type" value="Genomic_DNA"/>
</dbReference>
<protein>
    <submittedName>
        <fullName evidence="1">(rape) hypothetical protein</fullName>
    </submittedName>
</protein>
<accession>A0A817AXC4</accession>
<evidence type="ECO:0000313" key="1">
    <source>
        <dbReference type="EMBL" id="CAF2318964.1"/>
    </source>
</evidence>